<organism evidence="1 2">
    <name type="scientific">Pseudooceanicola sediminis</name>
    <dbReference type="NCBI Taxonomy" id="2211117"/>
    <lineage>
        <taxon>Bacteria</taxon>
        <taxon>Pseudomonadati</taxon>
        <taxon>Pseudomonadota</taxon>
        <taxon>Alphaproteobacteria</taxon>
        <taxon>Rhodobacterales</taxon>
        <taxon>Paracoccaceae</taxon>
        <taxon>Pseudooceanicola</taxon>
    </lineage>
</organism>
<dbReference type="Pfam" id="PF05045">
    <property type="entry name" value="RgpF"/>
    <property type="match status" value="1"/>
</dbReference>
<keyword evidence="2" id="KW-1185">Reference proteome</keyword>
<evidence type="ECO:0000313" key="1">
    <source>
        <dbReference type="EMBL" id="RII38318.1"/>
    </source>
</evidence>
<gene>
    <name evidence="1" type="ORF">DL237_12435</name>
</gene>
<evidence type="ECO:0008006" key="3">
    <source>
        <dbReference type="Google" id="ProtNLM"/>
    </source>
</evidence>
<accession>A0A399IYQ3</accession>
<protein>
    <recommendedName>
        <fullName evidence="3">Rhamnan synthesis protein F</fullName>
    </recommendedName>
</protein>
<dbReference type="InterPro" id="IPR007739">
    <property type="entry name" value="RgpF"/>
</dbReference>
<dbReference type="Proteomes" id="UP000265848">
    <property type="component" value="Unassembled WGS sequence"/>
</dbReference>
<reference evidence="1 2" key="1">
    <citation type="submission" date="2018-08" db="EMBL/GenBank/DDBJ databases">
        <title>Pseudooceanicola sediminis CY03 in the family Rhodobacteracea.</title>
        <authorList>
            <person name="Zhang Y.-J."/>
        </authorList>
    </citation>
    <scope>NUCLEOTIDE SEQUENCE [LARGE SCALE GENOMIC DNA]</scope>
    <source>
        <strain evidence="1 2">CY03</strain>
    </source>
</reference>
<sequence length="359" mass="41939">MVPAWKLKRELKRIPLSIRNYLQHVIAPWRRRYHDLRRAENVHVFPGDVPATRECAVVLIYQPEALLGSLFLTLEHLKSRGISTVLVANHSFDPADIDRLEPLCMTMIERPNLGYDFGGYREGILWILNNVPSVNNLFVMNDSIWFPTLPDCTLIEEARAAPEEIFGLFMYQNPLKKHRTHIQSYFYRFSGDLINSADFRGFWEKLPLYQNKRLVVRRFEIGLSEYFVARGASINAAYRPDSVIDALLTLPTADFRTVLRLHLEKPGRDHHRLTSLLEGDLDDPAFRDRARRVLRSQSFITRLVDDHPVLCIQTMRMPILKKIREKEFIRQRAILRESPEILSELDPVIQRELISWDKG</sequence>
<dbReference type="EMBL" id="QWJJ01000010">
    <property type="protein sequence ID" value="RII38318.1"/>
    <property type="molecule type" value="Genomic_DNA"/>
</dbReference>
<evidence type="ECO:0000313" key="2">
    <source>
        <dbReference type="Proteomes" id="UP000265848"/>
    </source>
</evidence>
<proteinExistence type="predicted"/>
<comment type="caution">
    <text evidence="1">The sequence shown here is derived from an EMBL/GenBank/DDBJ whole genome shotgun (WGS) entry which is preliminary data.</text>
</comment>
<name>A0A399IYQ3_9RHOB</name>
<dbReference type="AlphaFoldDB" id="A0A399IYQ3"/>